<keyword evidence="1" id="KW-1133">Transmembrane helix</keyword>
<organism evidence="2 3">
    <name type="scientific">Paraclostridium ghonii</name>
    <dbReference type="NCBI Taxonomy" id="29358"/>
    <lineage>
        <taxon>Bacteria</taxon>
        <taxon>Bacillati</taxon>
        <taxon>Bacillota</taxon>
        <taxon>Clostridia</taxon>
        <taxon>Peptostreptococcales</taxon>
        <taxon>Peptostreptococcaceae</taxon>
        <taxon>Paraclostridium</taxon>
    </lineage>
</organism>
<name>A0ABU0MZR9_9FIRM</name>
<feature type="transmembrane region" description="Helical" evidence="1">
    <location>
        <begin position="12"/>
        <end position="34"/>
    </location>
</feature>
<keyword evidence="3" id="KW-1185">Reference proteome</keyword>
<dbReference type="Proteomes" id="UP001232584">
    <property type="component" value="Unassembled WGS sequence"/>
</dbReference>
<evidence type="ECO:0000313" key="2">
    <source>
        <dbReference type="EMBL" id="MDQ0556398.1"/>
    </source>
</evidence>
<proteinExistence type="predicted"/>
<evidence type="ECO:0000313" key="3">
    <source>
        <dbReference type="Proteomes" id="UP001232584"/>
    </source>
</evidence>
<keyword evidence="1" id="KW-0472">Membrane</keyword>
<comment type="caution">
    <text evidence="2">The sequence shown here is derived from an EMBL/GenBank/DDBJ whole genome shotgun (WGS) entry which is preliminary data.</text>
</comment>
<reference evidence="2 3" key="1">
    <citation type="submission" date="2023-07" db="EMBL/GenBank/DDBJ databases">
        <title>Genomic Encyclopedia of Type Strains, Phase IV (KMG-IV): sequencing the most valuable type-strain genomes for metagenomic binning, comparative biology and taxonomic classification.</title>
        <authorList>
            <person name="Goeker M."/>
        </authorList>
    </citation>
    <scope>NUCLEOTIDE SEQUENCE [LARGE SCALE GENOMIC DNA]</scope>
    <source>
        <strain evidence="2 3">DSM 15049</strain>
    </source>
</reference>
<accession>A0ABU0MZR9</accession>
<evidence type="ECO:0000256" key="1">
    <source>
        <dbReference type="SAM" id="Phobius"/>
    </source>
</evidence>
<keyword evidence="1" id="KW-0812">Transmembrane</keyword>
<protein>
    <submittedName>
        <fullName evidence="2">Uncharacterized protein</fullName>
    </submittedName>
</protein>
<dbReference type="EMBL" id="JAUSWG010000005">
    <property type="protein sequence ID" value="MDQ0556398.1"/>
    <property type="molecule type" value="Genomic_DNA"/>
</dbReference>
<sequence>MFIFETESISELNYITIKLKTILTIFINMVFVYFNGVCE</sequence>
<gene>
    <name evidence="2" type="ORF">QOZ92_001512</name>
</gene>